<keyword evidence="3" id="KW-1185">Reference proteome</keyword>
<evidence type="ECO:0000256" key="1">
    <source>
        <dbReference type="SAM" id="SignalP"/>
    </source>
</evidence>
<comment type="caution">
    <text evidence="2">The sequence shown here is derived from an EMBL/GenBank/DDBJ whole genome shotgun (WGS) entry which is preliminary data.</text>
</comment>
<protein>
    <recommendedName>
        <fullName evidence="4">DUF4294 domain-containing protein</fullName>
    </recommendedName>
</protein>
<feature type="chain" id="PRO_5046628667" description="DUF4294 domain-containing protein" evidence="1">
    <location>
        <begin position="22"/>
        <end position="226"/>
    </location>
</feature>
<accession>A0ABU1TTZ3</accession>
<reference evidence="2 3" key="1">
    <citation type="submission" date="2023-07" db="EMBL/GenBank/DDBJ databases">
        <title>Sorghum-associated microbial communities from plants grown in Nebraska, USA.</title>
        <authorList>
            <person name="Schachtman D."/>
        </authorList>
    </citation>
    <scope>NUCLEOTIDE SEQUENCE [LARGE SCALE GENOMIC DNA]</scope>
    <source>
        <strain evidence="2 3">3773</strain>
    </source>
</reference>
<name>A0ABU1TTZ3_9FLAO</name>
<dbReference type="RefSeq" id="WP_310028303.1">
    <property type="nucleotide sequence ID" value="NZ_JAVDVI010000019.1"/>
</dbReference>
<proteinExistence type="predicted"/>
<evidence type="ECO:0008006" key="4">
    <source>
        <dbReference type="Google" id="ProtNLM"/>
    </source>
</evidence>
<dbReference type="InterPro" id="IPR025636">
    <property type="entry name" value="DUF4294"/>
</dbReference>
<feature type="signal peptide" evidence="1">
    <location>
        <begin position="1"/>
        <end position="21"/>
    </location>
</feature>
<gene>
    <name evidence="2" type="ORF">J2X31_003380</name>
</gene>
<dbReference type="Pfam" id="PF14127">
    <property type="entry name" value="DUF4294"/>
    <property type="match status" value="1"/>
</dbReference>
<organism evidence="2 3">
    <name type="scientific">Flavobacterium arsenatis</name>
    <dbReference type="NCBI Taxonomy" id="1484332"/>
    <lineage>
        <taxon>Bacteria</taxon>
        <taxon>Pseudomonadati</taxon>
        <taxon>Bacteroidota</taxon>
        <taxon>Flavobacteriia</taxon>
        <taxon>Flavobacteriales</taxon>
        <taxon>Flavobacteriaceae</taxon>
        <taxon>Flavobacterium</taxon>
    </lineage>
</organism>
<dbReference type="EMBL" id="JAVDVI010000019">
    <property type="protein sequence ID" value="MDR6969349.1"/>
    <property type="molecule type" value="Genomic_DNA"/>
</dbReference>
<keyword evidence="1" id="KW-0732">Signal</keyword>
<evidence type="ECO:0000313" key="2">
    <source>
        <dbReference type="EMBL" id="MDR6969349.1"/>
    </source>
</evidence>
<dbReference type="Proteomes" id="UP001255185">
    <property type="component" value="Unassembled WGS sequence"/>
</dbReference>
<sequence length="226" mass="26643">MKLIKSLLFIITFTLATIATAQEDKRDDYLKEQDTLGEPILLEEVIINPNQIKIDEDAKKRFLILQRRVYKVYPYAKTASERLTQLNKGMASLKTNKEKKKYFKITEKYITEEFEVQLKKLSRKDGQILVKLIHRQTGNTTFDLIKDLKSGWKAFVSNTTAKLFDIELKTKYDPMEVNEDYLIETILNRAFKNKRLVEQQSAFPINYEDVSDHWIEKLSKPKQQKE</sequence>
<evidence type="ECO:0000313" key="3">
    <source>
        <dbReference type="Proteomes" id="UP001255185"/>
    </source>
</evidence>